<dbReference type="Gene3D" id="2.170.130.10">
    <property type="entry name" value="TonB-dependent receptor, plug domain"/>
    <property type="match status" value="1"/>
</dbReference>
<protein>
    <submittedName>
        <fullName evidence="5">Outer membrane beta-barrel family protein</fullName>
    </submittedName>
</protein>
<organism evidence="5 6">
    <name type="scientific">Hymenobacter saemangeumensis</name>
    <dbReference type="NCBI Taxonomy" id="1084522"/>
    <lineage>
        <taxon>Bacteria</taxon>
        <taxon>Pseudomonadati</taxon>
        <taxon>Bacteroidota</taxon>
        <taxon>Cytophagia</taxon>
        <taxon>Cytophagales</taxon>
        <taxon>Hymenobacteraceae</taxon>
        <taxon>Hymenobacter</taxon>
    </lineage>
</organism>
<evidence type="ECO:0000313" key="6">
    <source>
        <dbReference type="Proteomes" id="UP001501153"/>
    </source>
</evidence>
<evidence type="ECO:0000256" key="3">
    <source>
        <dbReference type="ARBA" id="ARBA00023237"/>
    </source>
</evidence>
<dbReference type="InterPro" id="IPR041700">
    <property type="entry name" value="OMP_b-brl_3"/>
</dbReference>
<dbReference type="Pfam" id="PF14905">
    <property type="entry name" value="OMP_b-brl_3"/>
    <property type="match status" value="1"/>
</dbReference>
<evidence type="ECO:0000313" key="5">
    <source>
        <dbReference type="EMBL" id="GAA4360952.1"/>
    </source>
</evidence>
<accession>A0ABP8IKL2</accession>
<proteinExistence type="predicted"/>
<feature type="domain" description="Outer membrane protein beta-barrel" evidence="4">
    <location>
        <begin position="303"/>
        <end position="704"/>
    </location>
</feature>
<keyword evidence="3" id="KW-0998">Cell outer membrane</keyword>
<evidence type="ECO:0000256" key="1">
    <source>
        <dbReference type="ARBA" id="ARBA00004442"/>
    </source>
</evidence>
<dbReference type="InterPro" id="IPR036942">
    <property type="entry name" value="Beta-barrel_TonB_sf"/>
</dbReference>
<evidence type="ECO:0000259" key="4">
    <source>
        <dbReference type="Pfam" id="PF14905"/>
    </source>
</evidence>
<evidence type="ECO:0000256" key="2">
    <source>
        <dbReference type="ARBA" id="ARBA00023136"/>
    </source>
</evidence>
<keyword evidence="2" id="KW-0472">Membrane</keyword>
<dbReference type="EMBL" id="BAABGZ010000056">
    <property type="protein sequence ID" value="GAA4360952.1"/>
    <property type="molecule type" value="Genomic_DNA"/>
</dbReference>
<dbReference type="Gene3D" id="2.40.170.20">
    <property type="entry name" value="TonB-dependent receptor, beta-barrel domain"/>
    <property type="match status" value="1"/>
</dbReference>
<dbReference type="RefSeq" id="WP_345236674.1">
    <property type="nucleotide sequence ID" value="NZ_BAABGZ010000056.1"/>
</dbReference>
<dbReference type="PANTHER" id="PTHR40980:SF4">
    <property type="entry name" value="TONB-DEPENDENT RECEPTOR-LIKE BETA-BARREL DOMAIN-CONTAINING PROTEIN"/>
    <property type="match status" value="1"/>
</dbReference>
<dbReference type="PANTHER" id="PTHR40980">
    <property type="entry name" value="PLUG DOMAIN-CONTAINING PROTEIN"/>
    <property type="match status" value="1"/>
</dbReference>
<dbReference type="Proteomes" id="UP001501153">
    <property type="component" value="Unassembled WGS sequence"/>
</dbReference>
<comment type="caution">
    <text evidence="5">The sequence shown here is derived from an EMBL/GenBank/DDBJ whole genome shotgun (WGS) entry which is preliminary data.</text>
</comment>
<keyword evidence="6" id="KW-1185">Reference proteome</keyword>
<name>A0ABP8IKL2_9BACT</name>
<sequence length="728" mass="82165">MGYVATETPVFEVSGPAYSKDFGPFVLKAETKQLGEVSVVAMRPTIVQEADRLVVSVAGTAMAAGNTAFSVLAKSPGVFIDQEGNIQLNGKAGVTVMLDGKLTYLSARDLRNLLEGMPADNLKNIEIITNPPARYDAEGTAGVLNINLKKNTQQGLNGSLYTTGSYNFFQQFGYTYGGSLNLKRGRWNSFLNLDATRRVGGRNATFTRVFYGPGKTTYFDQTATGSFISRTPPALRLGTDYSLSKNHSLGLLAGYTTRRGESEFLTDTYVGSSREQPEQFVDADNFSRSRYTNLTTNLHYSGKLDSLGTTLTTDLDYVQIRDRGQADFYNYFTRLPTRQQTQDFLYTSTFSQLDIYSAKADFARPFASGHKVEAGVKLSRVTADNDSRFFFNNGALVLDPLRTNHFNYQENIQAAYLSWSGKAGERLTLQTGLRLENTQSVGESYTTGQLTRRQYLNLFPSVFVQQKVSEDYGINYSYSRRLNRPNYGSLNPFRFYRDPYTWEQGNPDLRPQYTHAFRLAHSFKRVYNLSFSYDYQTDVSAEIPILNVDQATTIYTTGNLNSGHIASLTAVAPYQLLKWWDTQNTVVVSYRKFSTNADNGPLTNEQLYYMLQSNHTLALPYKVRLEVEARYLGPTASGLYQIAPMHWVGLALKKAILKEKLEVGVNVNDLFKGYRYRFSTDINGNVNEFDQYFRWRSVGLSLRYNFSRGEKLDTKRRNSSLEELNRAN</sequence>
<gene>
    <name evidence="5" type="ORF">GCM10023185_27720</name>
</gene>
<dbReference type="InterPro" id="IPR037066">
    <property type="entry name" value="Plug_dom_sf"/>
</dbReference>
<comment type="subcellular location">
    <subcellularLocation>
        <location evidence="1">Cell outer membrane</location>
    </subcellularLocation>
</comment>
<reference evidence="6" key="1">
    <citation type="journal article" date="2019" name="Int. J. Syst. Evol. Microbiol.">
        <title>The Global Catalogue of Microorganisms (GCM) 10K type strain sequencing project: providing services to taxonomists for standard genome sequencing and annotation.</title>
        <authorList>
            <consortium name="The Broad Institute Genomics Platform"/>
            <consortium name="The Broad Institute Genome Sequencing Center for Infectious Disease"/>
            <person name="Wu L."/>
            <person name="Ma J."/>
        </authorList>
    </citation>
    <scope>NUCLEOTIDE SEQUENCE [LARGE SCALE GENOMIC DNA]</scope>
    <source>
        <strain evidence="6">JCM 17923</strain>
    </source>
</reference>
<dbReference type="SUPFAM" id="SSF56935">
    <property type="entry name" value="Porins"/>
    <property type="match status" value="1"/>
</dbReference>